<reference evidence="2 3" key="2">
    <citation type="journal article" date="2018" name="Nature">
        <title>Mutant phenotypes for thousands of bacterial genes of unknown function.</title>
        <authorList>
            <person name="Price M.N."/>
            <person name="Wetmore K.M."/>
            <person name="Waters R.J."/>
            <person name="Callaghan M."/>
            <person name="Ray J."/>
            <person name="Liu H."/>
            <person name="Kuehl J.V."/>
            <person name="Melnyk R.A."/>
            <person name="Lamson J.S."/>
            <person name="Suh Y."/>
            <person name="Carlson H.K."/>
            <person name="Esquivel Z."/>
            <person name="Sadeeshkumar H."/>
            <person name="Chakraborty R."/>
            <person name="Zane G.M."/>
            <person name="Rubin B.E."/>
            <person name="Wall J.D."/>
            <person name="Visel A."/>
            <person name="Bristow J."/>
            <person name="Blow M.J."/>
            <person name="Arkin A.P."/>
            <person name="Deutschbauer A.M."/>
        </authorList>
    </citation>
    <scope>NUCLEOTIDE SEQUENCE [LARGE SCALE GENOMIC DNA]</scope>
    <source>
        <strain evidence="2 3">FW300-N2E2</strain>
    </source>
</reference>
<dbReference type="NCBIfam" id="TIGR03756">
    <property type="entry name" value="conj_TIGR03756"/>
    <property type="match status" value="1"/>
</dbReference>
<evidence type="ECO:0000313" key="3">
    <source>
        <dbReference type="Proteomes" id="UP000076083"/>
    </source>
</evidence>
<evidence type="ECO:0000313" key="2">
    <source>
        <dbReference type="EMBL" id="AMZ71413.1"/>
    </source>
</evidence>
<dbReference type="AlphaFoldDB" id="A0A165Z5C6"/>
<dbReference type="Proteomes" id="UP000076083">
    <property type="component" value="Chromosome"/>
</dbReference>
<dbReference type="RefSeq" id="WP_063321936.1">
    <property type="nucleotide sequence ID" value="NZ_CP015225.1"/>
</dbReference>
<protein>
    <submittedName>
        <fullName evidence="2">Conjugal transfer protein</fullName>
    </submittedName>
</protein>
<accession>A0A165Z5C6</accession>
<evidence type="ECO:0000256" key="1">
    <source>
        <dbReference type="SAM" id="SignalP"/>
    </source>
</evidence>
<organism evidence="2 3">
    <name type="scientific">Pseudomonas fluorescens</name>
    <dbReference type="NCBI Taxonomy" id="294"/>
    <lineage>
        <taxon>Bacteria</taxon>
        <taxon>Pseudomonadati</taxon>
        <taxon>Pseudomonadota</taxon>
        <taxon>Gammaproteobacteria</taxon>
        <taxon>Pseudomonadales</taxon>
        <taxon>Pseudomonadaceae</taxon>
        <taxon>Pseudomonas</taxon>
    </lineage>
</organism>
<name>A0A165Z5C6_PSEFL</name>
<feature type="chain" id="PRO_5007869785" evidence="1">
    <location>
        <begin position="27"/>
        <end position="317"/>
    </location>
</feature>
<dbReference type="Pfam" id="PF06834">
    <property type="entry name" value="TraU"/>
    <property type="match status" value="1"/>
</dbReference>
<dbReference type="InterPro" id="IPR009649">
    <property type="entry name" value="TraU"/>
</dbReference>
<gene>
    <name evidence="2" type="ORF">TK06_10030</name>
</gene>
<reference evidence="3" key="1">
    <citation type="submission" date="2016-04" db="EMBL/GenBank/DDBJ databases">
        <authorList>
            <person name="Ray J."/>
            <person name="Price M."/>
            <person name="Deutschbauer A."/>
        </authorList>
    </citation>
    <scope>NUCLEOTIDE SEQUENCE [LARGE SCALE GENOMIC DNA]</scope>
    <source>
        <strain evidence="3">FW300-N2E2</strain>
    </source>
</reference>
<dbReference type="EMBL" id="CP015225">
    <property type="protein sequence ID" value="AMZ71413.1"/>
    <property type="molecule type" value="Genomic_DNA"/>
</dbReference>
<feature type="signal peptide" evidence="1">
    <location>
        <begin position="1"/>
        <end position="26"/>
    </location>
</feature>
<sequence>MSYHRSKIFRLIAIPLAVGIPLSAHALNTATITASSLSPDCIAYRVVGICYWLFCTKFGCSVKTSSKVHHYVPDAVVSSYSTTGENPWTEVRAMSSANASAQGGGDGSAGISHENDLAKFKNADVIGHPGGATFSQFAGQSGYSCPGAGQMMMPYFLSTLDSVAWRYNIPELVFPESVTPGMREIGSRAAGNLWGAVYPRGGFLHGVDDHKSAAVVAQRAGDIVTRQGQAHVYQPLLGSKRDGYWPAGPLKESDASTGKWQELMPSQSPTCVVFPNNAVHVQSPRGDYAWALWRPYSCCERKGQIFLGSTDFAGASE</sequence>
<dbReference type="InterPro" id="IPR026331">
    <property type="entry name" value="PFL_4710"/>
</dbReference>
<proteinExistence type="predicted"/>
<keyword evidence="1" id="KW-0732">Signal</keyword>